<feature type="region of interest" description="Disordered" evidence="1">
    <location>
        <begin position="375"/>
        <end position="430"/>
    </location>
</feature>
<dbReference type="SMART" id="SM00974">
    <property type="entry name" value="T5orf172"/>
    <property type="match status" value="1"/>
</dbReference>
<evidence type="ECO:0000313" key="4">
    <source>
        <dbReference type="Proteomes" id="UP001152049"/>
    </source>
</evidence>
<organism evidence="3 4">
    <name type="scientific">Fusarium torreyae</name>
    <dbReference type="NCBI Taxonomy" id="1237075"/>
    <lineage>
        <taxon>Eukaryota</taxon>
        <taxon>Fungi</taxon>
        <taxon>Dikarya</taxon>
        <taxon>Ascomycota</taxon>
        <taxon>Pezizomycotina</taxon>
        <taxon>Sordariomycetes</taxon>
        <taxon>Hypocreomycetidae</taxon>
        <taxon>Hypocreales</taxon>
        <taxon>Nectriaceae</taxon>
        <taxon>Fusarium</taxon>
    </lineage>
</organism>
<protein>
    <recommendedName>
        <fullName evidence="2">Bacteriophage T5 Orf172 DNA-binding domain-containing protein</fullName>
    </recommendedName>
</protein>
<dbReference type="EMBL" id="JAOQAZ010000004">
    <property type="protein sequence ID" value="KAJ4267476.1"/>
    <property type="molecule type" value="Genomic_DNA"/>
</dbReference>
<feature type="compositionally biased region" description="Acidic residues" evidence="1">
    <location>
        <begin position="393"/>
        <end position="407"/>
    </location>
</feature>
<feature type="region of interest" description="Disordered" evidence="1">
    <location>
        <begin position="121"/>
        <end position="208"/>
    </location>
</feature>
<dbReference type="InterPro" id="IPR053006">
    <property type="entry name" value="Meiosis_regulatory"/>
</dbReference>
<evidence type="ECO:0000256" key="1">
    <source>
        <dbReference type="SAM" id="MobiDB-lite"/>
    </source>
</evidence>
<feature type="compositionally biased region" description="Basic and acidic residues" evidence="1">
    <location>
        <begin position="145"/>
        <end position="156"/>
    </location>
</feature>
<evidence type="ECO:0000259" key="2">
    <source>
        <dbReference type="SMART" id="SM00974"/>
    </source>
</evidence>
<feature type="compositionally biased region" description="Basic and acidic residues" evidence="1">
    <location>
        <begin position="421"/>
        <end position="430"/>
    </location>
</feature>
<dbReference type="Proteomes" id="UP001152049">
    <property type="component" value="Unassembled WGS sequence"/>
</dbReference>
<dbReference type="PANTHER" id="PTHR28094:SF1">
    <property type="entry name" value="MEIOTICALLY UP-REGULATED GENE 113 PROTEIN"/>
    <property type="match status" value="1"/>
</dbReference>
<keyword evidence="4" id="KW-1185">Reference proteome</keyword>
<sequence>MINITTTPITTTTPTAAWPSTVSALRELLQIDNGRKLYCHFQLPKANRRCRTDISLSNSILITHLLEQIVVLGSYTAAKSLLAQVASLVMCQRWHQKEGSPRSLLWEGILKPLEAKTIKQEVQEDAPKSDKETIQVLSSAHAVAVKKEPGSKDETSTPKATSRRRTQSSPSTPTKSSPRLRPSKETPPKNPEFKHKFENYGRPLNTTDKNKAIKKHLLSPLAQKERESEGYVYIYTFPETYRIARPYLKIGYAQDVEARMARWKAQCGYRPRVLGQFTADHYIKLEKLVHAQLYSQRKREISCPNCGVYHKEWFDVDLMTATMITTLWATWMRRQPYDDEGNLQEKWRVRIEGLDLSDPDCWMLLINGVFDDDDADESEISEEGDGFAWSSDDQSEFSEEEILELSDVESGFSDTDDEYGDKDLTDDEGH</sequence>
<accession>A0A9W8S9K4</accession>
<feature type="compositionally biased region" description="Acidic residues" evidence="1">
    <location>
        <begin position="375"/>
        <end position="385"/>
    </location>
</feature>
<proteinExistence type="predicted"/>
<dbReference type="InterPro" id="IPR018306">
    <property type="entry name" value="Phage_T5_Orf172_DNA-bd"/>
</dbReference>
<reference evidence="3" key="1">
    <citation type="submission" date="2022-09" db="EMBL/GenBank/DDBJ databases">
        <title>Fusarium specimens isolated from Avocado Roots.</title>
        <authorList>
            <person name="Stajich J."/>
            <person name="Roper C."/>
            <person name="Heimlech-Rivalta G."/>
        </authorList>
    </citation>
    <scope>NUCLEOTIDE SEQUENCE</scope>
    <source>
        <strain evidence="3">CF00136</strain>
    </source>
</reference>
<feature type="compositionally biased region" description="Low complexity" evidence="1">
    <location>
        <begin position="167"/>
        <end position="180"/>
    </location>
</feature>
<name>A0A9W8S9K4_9HYPO</name>
<feature type="compositionally biased region" description="Basic and acidic residues" evidence="1">
    <location>
        <begin position="182"/>
        <end position="199"/>
    </location>
</feature>
<evidence type="ECO:0000313" key="3">
    <source>
        <dbReference type="EMBL" id="KAJ4267476.1"/>
    </source>
</evidence>
<comment type="caution">
    <text evidence="3">The sequence shown here is derived from an EMBL/GenBank/DDBJ whole genome shotgun (WGS) entry which is preliminary data.</text>
</comment>
<dbReference type="OrthoDB" id="2417614at2759"/>
<dbReference type="Pfam" id="PF10544">
    <property type="entry name" value="T5orf172"/>
    <property type="match status" value="1"/>
</dbReference>
<feature type="domain" description="Bacteriophage T5 Orf172 DNA-binding" evidence="2">
    <location>
        <begin position="242"/>
        <end position="328"/>
    </location>
</feature>
<feature type="compositionally biased region" description="Basic and acidic residues" evidence="1">
    <location>
        <begin position="121"/>
        <end position="133"/>
    </location>
</feature>
<dbReference type="AlphaFoldDB" id="A0A9W8S9K4"/>
<gene>
    <name evidence="3" type="ORF">NW762_003583</name>
</gene>
<dbReference type="PANTHER" id="PTHR28094">
    <property type="entry name" value="MEIOTICALLY UP-REGULATED GENE 113 PROTEIN"/>
    <property type="match status" value="1"/>
</dbReference>